<dbReference type="SUPFAM" id="SSF52540">
    <property type="entry name" value="P-loop containing nucleoside triphosphate hydrolases"/>
    <property type="match status" value="1"/>
</dbReference>
<feature type="transmembrane region" description="Helical" evidence="12">
    <location>
        <begin position="79"/>
        <end position="98"/>
    </location>
</feature>
<gene>
    <name evidence="15" type="ORF">HF964_04625</name>
</gene>
<dbReference type="InterPro" id="IPR003439">
    <property type="entry name" value="ABC_transporter-like_ATP-bd"/>
</dbReference>
<evidence type="ECO:0000259" key="14">
    <source>
        <dbReference type="PROSITE" id="PS50929"/>
    </source>
</evidence>
<evidence type="ECO:0000256" key="12">
    <source>
        <dbReference type="SAM" id="Phobius"/>
    </source>
</evidence>
<evidence type="ECO:0000256" key="5">
    <source>
        <dbReference type="ARBA" id="ARBA00022840"/>
    </source>
</evidence>
<dbReference type="Proteomes" id="UP000549765">
    <property type="component" value="Unassembled WGS sequence"/>
</dbReference>
<keyword evidence="3 12" id="KW-0812">Transmembrane</keyword>
<keyword evidence="6 12" id="KW-1133">Transmembrane helix</keyword>
<keyword evidence="7 12" id="KW-0472">Membrane</keyword>
<feature type="transmembrane region" description="Helical" evidence="12">
    <location>
        <begin position="158"/>
        <end position="176"/>
    </location>
</feature>
<dbReference type="AlphaFoldDB" id="A0A7X6S301"/>
<dbReference type="InterPro" id="IPR003593">
    <property type="entry name" value="AAA+_ATPase"/>
</dbReference>
<evidence type="ECO:0000256" key="9">
    <source>
        <dbReference type="ARBA" id="ARBA00059943"/>
    </source>
</evidence>
<dbReference type="CDD" id="cd07346">
    <property type="entry name" value="ABC_6TM_exporters"/>
    <property type="match status" value="1"/>
</dbReference>
<dbReference type="Gene3D" id="1.20.1560.10">
    <property type="entry name" value="ABC transporter type 1, transmembrane domain"/>
    <property type="match status" value="1"/>
</dbReference>
<dbReference type="EMBL" id="JAAXPN010000003">
    <property type="protein sequence ID" value="NKZ24093.1"/>
    <property type="molecule type" value="Genomic_DNA"/>
</dbReference>
<keyword evidence="16" id="KW-1185">Reference proteome</keyword>
<proteinExistence type="inferred from homology"/>
<dbReference type="GO" id="GO:0016887">
    <property type="term" value="F:ATP hydrolysis activity"/>
    <property type="evidence" value="ECO:0007669"/>
    <property type="project" value="InterPro"/>
</dbReference>
<evidence type="ECO:0000256" key="4">
    <source>
        <dbReference type="ARBA" id="ARBA00022741"/>
    </source>
</evidence>
<evidence type="ECO:0000256" key="1">
    <source>
        <dbReference type="ARBA" id="ARBA00004651"/>
    </source>
</evidence>
<dbReference type="EC" id="7.6.2.2" evidence="2"/>
<dbReference type="InterPro" id="IPR027417">
    <property type="entry name" value="P-loop_NTPase"/>
</dbReference>
<dbReference type="GO" id="GO:0008559">
    <property type="term" value="F:ABC-type xenobiotic transporter activity"/>
    <property type="evidence" value="ECO:0007669"/>
    <property type="project" value="UniProtKB-EC"/>
</dbReference>
<comment type="function">
    <text evidence="9">Efflux transporter for a variety of amphiphilic cationic compounds, including antibiotics.</text>
</comment>
<protein>
    <recommendedName>
        <fullName evidence="11">Multidrug resistance ABC transporter ATP-binding and permease protein</fullName>
        <ecNumber evidence="2">7.6.2.2</ecNumber>
    </recommendedName>
</protein>
<keyword evidence="4" id="KW-0547">Nucleotide-binding</keyword>
<organism evidence="15 16">
    <name type="scientific">Periweissella fabalis</name>
    <dbReference type="NCBI Taxonomy" id="1070421"/>
    <lineage>
        <taxon>Bacteria</taxon>
        <taxon>Bacillati</taxon>
        <taxon>Bacillota</taxon>
        <taxon>Bacilli</taxon>
        <taxon>Lactobacillales</taxon>
        <taxon>Lactobacillaceae</taxon>
        <taxon>Periweissella</taxon>
    </lineage>
</organism>
<dbReference type="Pfam" id="PF00664">
    <property type="entry name" value="ABC_membrane"/>
    <property type="match status" value="1"/>
</dbReference>
<evidence type="ECO:0000256" key="8">
    <source>
        <dbReference type="ARBA" id="ARBA00034018"/>
    </source>
</evidence>
<dbReference type="InterPro" id="IPR011527">
    <property type="entry name" value="ABC1_TM_dom"/>
</dbReference>
<evidence type="ECO:0000256" key="7">
    <source>
        <dbReference type="ARBA" id="ARBA00023136"/>
    </source>
</evidence>
<dbReference type="GO" id="GO:0015421">
    <property type="term" value="F:ABC-type oligopeptide transporter activity"/>
    <property type="evidence" value="ECO:0007669"/>
    <property type="project" value="TreeGrafter"/>
</dbReference>
<dbReference type="SMART" id="SM00382">
    <property type="entry name" value="AAA"/>
    <property type="match status" value="1"/>
</dbReference>
<dbReference type="PROSITE" id="PS00211">
    <property type="entry name" value="ABC_TRANSPORTER_1"/>
    <property type="match status" value="1"/>
</dbReference>
<evidence type="ECO:0000313" key="16">
    <source>
        <dbReference type="Proteomes" id="UP000549765"/>
    </source>
</evidence>
<dbReference type="SUPFAM" id="SSF90123">
    <property type="entry name" value="ABC transporter transmembrane region"/>
    <property type="match status" value="1"/>
</dbReference>
<dbReference type="GO" id="GO:0005524">
    <property type="term" value="F:ATP binding"/>
    <property type="evidence" value="ECO:0007669"/>
    <property type="project" value="UniProtKB-KW"/>
</dbReference>
<dbReference type="PROSITE" id="PS50893">
    <property type="entry name" value="ABC_TRANSPORTER_2"/>
    <property type="match status" value="1"/>
</dbReference>
<comment type="similarity">
    <text evidence="10">Belongs to the ABC transporter superfamily. Multidrug exporter LmrA (TC 3.A.1.117.1) family.</text>
</comment>
<comment type="subcellular location">
    <subcellularLocation>
        <location evidence="1">Cell membrane</location>
        <topology evidence="1">Multi-pass membrane protein</topology>
    </subcellularLocation>
</comment>
<feature type="transmembrane region" description="Helical" evidence="12">
    <location>
        <begin position="182"/>
        <end position="200"/>
    </location>
</feature>
<keyword evidence="5 15" id="KW-0067">ATP-binding</keyword>
<dbReference type="FunFam" id="3.40.50.300:FF:000218">
    <property type="entry name" value="Multidrug ABC transporter ATP-binding protein"/>
    <property type="match status" value="1"/>
</dbReference>
<dbReference type="Pfam" id="PF00005">
    <property type="entry name" value="ABC_tran"/>
    <property type="match status" value="1"/>
</dbReference>
<dbReference type="InterPro" id="IPR039421">
    <property type="entry name" value="Type_1_exporter"/>
</dbReference>
<evidence type="ECO:0000256" key="3">
    <source>
        <dbReference type="ARBA" id="ARBA00022692"/>
    </source>
</evidence>
<sequence length="599" mass="66582">MPQTSGRMSPSEIKAQLKNTDTTMLQMFNFVFNSVLKRKNLLFLNIGLLIIIAGLNFIIPQFTKNIIDHALALHQVNTLWFNILGLLATTIILGLLSFTSSYMMQILSQQSIKELRLKTYSQILQQDYAFFQNSKTGDLMVRLTSDINNLQALISSDSLGLVGNTFTFIVVLIFLYLQNWQLALLVSLTFPILFITIRFFRSRIREAYSKVRSMNSQISNQLQATLTEIELIKSYTTEETETKVFADIVDKTNDYTLEATKWQAIFQPLLLLINTSGTAIVLAFGGYLVIKGQMTIGDLVAYLSYVTLLQNPINSFSRLINIFQTAQVSYDRIHDVMNIDAAVIEPSNPTEFPEPLTTGITFNNVSFQYELKTADALEHINCQIPAGKTTALVGRSGAGKSTLIRLLMRLYDVTDGTISFDKQSITSIATHDLRRHISLVSQDVIIVDGTIGDNIAYGTPKATSEMLWHAAKQADIAEFITGLPAGMDTAVGERGIKLSGGQKQRLSIARALLKNAPIVILDEATAALDNESEKTIQHALDNLMVAKTSIVIAHRLSTVHNADQILVMDHGQIVERGNHASLLAQADGVYRKLYDAQFE</sequence>
<dbReference type="InterPro" id="IPR036640">
    <property type="entry name" value="ABC1_TM_sf"/>
</dbReference>
<comment type="caution">
    <text evidence="15">The sequence shown here is derived from an EMBL/GenBank/DDBJ whole genome shotgun (WGS) entry which is preliminary data.</text>
</comment>
<evidence type="ECO:0000256" key="11">
    <source>
        <dbReference type="ARBA" id="ARBA00072598"/>
    </source>
</evidence>
<comment type="catalytic activity">
    <reaction evidence="8">
        <text>ATP + H2O + xenobioticSide 1 = ADP + phosphate + xenobioticSide 2.</text>
        <dbReference type="EC" id="7.6.2.2"/>
    </reaction>
</comment>
<accession>A0A7X6S301</accession>
<dbReference type="RefSeq" id="WP_168721887.1">
    <property type="nucleotide sequence ID" value="NZ_JAAXPN010000003.1"/>
</dbReference>
<dbReference type="PANTHER" id="PTHR43394:SF1">
    <property type="entry name" value="ATP-BINDING CASSETTE SUB-FAMILY B MEMBER 10, MITOCHONDRIAL"/>
    <property type="match status" value="1"/>
</dbReference>
<name>A0A7X6S301_9LACO</name>
<feature type="transmembrane region" description="Helical" evidence="12">
    <location>
        <begin position="41"/>
        <end position="59"/>
    </location>
</feature>
<dbReference type="PROSITE" id="PS50929">
    <property type="entry name" value="ABC_TM1F"/>
    <property type="match status" value="1"/>
</dbReference>
<evidence type="ECO:0000256" key="2">
    <source>
        <dbReference type="ARBA" id="ARBA00012191"/>
    </source>
</evidence>
<feature type="transmembrane region" description="Helical" evidence="12">
    <location>
        <begin position="269"/>
        <end position="290"/>
    </location>
</feature>
<dbReference type="PANTHER" id="PTHR43394">
    <property type="entry name" value="ATP-DEPENDENT PERMEASE MDL1, MITOCHONDRIAL"/>
    <property type="match status" value="1"/>
</dbReference>
<feature type="domain" description="ABC transporter" evidence="13">
    <location>
        <begin position="360"/>
        <end position="595"/>
    </location>
</feature>
<dbReference type="Gene3D" id="3.40.50.300">
    <property type="entry name" value="P-loop containing nucleotide triphosphate hydrolases"/>
    <property type="match status" value="1"/>
</dbReference>
<dbReference type="InterPro" id="IPR017871">
    <property type="entry name" value="ABC_transporter-like_CS"/>
</dbReference>
<evidence type="ECO:0000313" key="15">
    <source>
        <dbReference type="EMBL" id="NKZ24093.1"/>
    </source>
</evidence>
<evidence type="ECO:0000256" key="6">
    <source>
        <dbReference type="ARBA" id="ARBA00022989"/>
    </source>
</evidence>
<dbReference type="GO" id="GO:0005886">
    <property type="term" value="C:plasma membrane"/>
    <property type="evidence" value="ECO:0007669"/>
    <property type="project" value="UniProtKB-SubCell"/>
</dbReference>
<reference evidence="15 16" key="1">
    <citation type="submission" date="2020-04" db="EMBL/GenBank/DDBJ databases">
        <title>MicrobeNet Type strains.</title>
        <authorList>
            <person name="Nicholson A.C."/>
        </authorList>
    </citation>
    <scope>NUCLEOTIDE SEQUENCE [LARGE SCALE GENOMIC DNA]</scope>
    <source>
        <strain evidence="15 16">CCUG 61472</strain>
    </source>
</reference>
<feature type="domain" description="ABC transmembrane type-1" evidence="14">
    <location>
        <begin position="43"/>
        <end position="325"/>
    </location>
</feature>
<evidence type="ECO:0000259" key="13">
    <source>
        <dbReference type="PROSITE" id="PS50893"/>
    </source>
</evidence>
<evidence type="ECO:0000256" key="10">
    <source>
        <dbReference type="ARBA" id="ARBA00061674"/>
    </source>
</evidence>